<dbReference type="SUPFAM" id="SSF52922">
    <property type="entry name" value="TK C-terminal domain-like"/>
    <property type="match status" value="1"/>
</dbReference>
<feature type="domain" description="Pyruvate/ketoisovalerate oxidoreductase catalytic" evidence="2">
    <location>
        <begin position="15"/>
        <end position="176"/>
    </location>
</feature>
<feature type="domain" description="Pyruvate flavodoxin/ferredoxin oxidoreductase pyrimidine binding" evidence="3">
    <location>
        <begin position="212"/>
        <end position="441"/>
    </location>
</feature>
<evidence type="ECO:0000259" key="2">
    <source>
        <dbReference type="Pfam" id="PF01558"/>
    </source>
</evidence>
<gene>
    <name evidence="4" type="ORF">L2W38_10180</name>
</gene>
<accession>A0ABS9EST3</accession>
<dbReference type="InterPro" id="IPR022367">
    <property type="entry name" value="2-oxoacid/accept_OxRdtase_asu"/>
</dbReference>
<dbReference type="RefSeq" id="WP_236099881.1">
    <property type="nucleotide sequence ID" value="NZ_JAKGUD010000011.1"/>
</dbReference>
<evidence type="ECO:0000313" key="4">
    <source>
        <dbReference type="EMBL" id="MCF4143177.1"/>
    </source>
</evidence>
<organism evidence="4 5">
    <name type="scientific">Dethiosulfovibrio marinus</name>
    <dbReference type="NCBI Taxonomy" id="133532"/>
    <lineage>
        <taxon>Bacteria</taxon>
        <taxon>Thermotogati</taxon>
        <taxon>Synergistota</taxon>
        <taxon>Synergistia</taxon>
        <taxon>Synergistales</taxon>
        <taxon>Dethiosulfovibrionaceae</taxon>
        <taxon>Dethiosulfovibrio</taxon>
    </lineage>
</organism>
<evidence type="ECO:0000256" key="1">
    <source>
        <dbReference type="ARBA" id="ARBA00023002"/>
    </source>
</evidence>
<dbReference type="InterPro" id="IPR050722">
    <property type="entry name" value="Pyruvate:ferred/Flavod_OxRd"/>
</dbReference>
<dbReference type="Pfam" id="PF01855">
    <property type="entry name" value="POR_N"/>
    <property type="match status" value="1"/>
</dbReference>
<proteinExistence type="predicted"/>
<dbReference type="InterPro" id="IPR009014">
    <property type="entry name" value="Transketo_C/PFOR_II"/>
</dbReference>
<evidence type="ECO:0000259" key="3">
    <source>
        <dbReference type="Pfam" id="PF01855"/>
    </source>
</evidence>
<dbReference type="InterPro" id="IPR002869">
    <property type="entry name" value="Pyrv_flavodox_OxRed_cen"/>
</dbReference>
<dbReference type="InterPro" id="IPR029061">
    <property type="entry name" value="THDP-binding"/>
</dbReference>
<comment type="caution">
    <text evidence="4">The sequence shown here is derived from an EMBL/GenBank/DDBJ whole genome shotgun (WGS) entry which is preliminary data.</text>
</comment>
<dbReference type="PANTHER" id="PTHR32154:SF20">
    <property type="entry name" value="2-OXOGLUTARATE OXIDOREDUCTASE SUBUNIT KORA"/>
    <property type="match status" value="1"/>
</dbReference>
<dbReference type="Gene3D" id="3.40.920.10">
    <property type="entry name" value="Pyruvate-ferredoxin oxidoreductase, PFOR, domain III"/>
    <property type="match status" value="1"/>
</dbReference>
<sequence>MASGKDLSVVICGGAGYGVQTVEDILAKVLKRSGYHVFATREYMSRVRGGNNSTEIRISSTPVDGMVDEIDLLVVLSPGVRENIRNRITKNTVIAADRSSVGEEFEKTDGALFDVALGEMAKEAGGAVYANVIAAGLVLGITDASTDQAEEYFRSRFGKKGDKVVDENRSACGKGLELGRDMAEKFPDLAPPEKDDTSSRRVMNGVQAVSLGAIAGGCDFVTAYPMSPATGVLAFAAQNASEFGLAVEQVEDEISAINMAVGASYAGASPMVTTSGGGFSLMYEGFSLAGVAETPLVAHLAQRPGPATGMATRTEQGDLNLAVHAGHGEFPRLVLAPGTIEEAYSLTARAFEIAHRYQVQSIVMTDQYLLNTFRDVDPDDLTAAKPDKCLVTSGPGYRRYEDVPNGVSPRSVPGLGKEIVGCDSHEHDEEGHVFEDFDLRVRMSDKRFRKGELLKEDFVPADIRGPENWTRLVLCWGSTGPIVSEALKDLELSDTALMRIRQIWPVAEDVVAAVERADELIFVEGNHDGQLENLIRSVTGRSAQGHLRNYCGLQFSVEQVRMGLSEILG</sequence>
<dbReference type="SUPFAM" id="SSF52518">
    <property type="entry name" value="Thiamin diphosphate-binding fold (THDP-binding)"/>
    <property type="match status" value="1"/>
</dbReference>
<name>A0ABS9EST3_9BACT</name>
<dbReference type="Proteomes" id="UP001200430">
    <property type="component" value="Unassembled WGS sequence"/>
</dbReference>
<dbReference type="PANTHER" id="PTHR32154">
    <property type="entry name" value="PYRUVATE-FLAVODOXIN OXIDOREDUCTASE-RELATED"/>
    <property type="match status" value="1"/>
</dbReference>
<dbReference type="SUPFAM" id="SSF53323">
    <property type="entry name" value="Pyruvate-ferredoxin oxidoreductase, PFOR, domain III"/>
    <property type="match status" value="1"/>
</dbReference>
<dbReference type="Gene3D" id="3.40.50.970">
    <property type="match status" value="1"/>
</dbReference>
<dbReference type="NCBIfam" id="TIGR03710">
    <property type="entry name" value="OAFO_sf"/>
    <property type="match status" value="1"/>
</dbReference>
<dbReference type="InterPro" id="IPR019752">
    <property type="entry name" value="Pyrv/ketoisovalerate_OxRed_cat"/>
</dbReference>
<dbReference type="EMBL" id="JAKGUD010000011">
    <property type="protein sequence ID" value="MCF4143177.1"/>
    <property type="molecule type" value="Genomic_DNA"/>
</dbReference>
<protein>
    <submittedName>
        <fullName evidence="4">2-oxoacid:acceptor oxidoreductase subunit alpha</fullName>
    </submittedName>
</protein>
<dbReference type="Gene3D" id="3.40.50.920">
    <property type="match status" value="1"/>
</dbReference>
<reference evidence="4 5" key="1">
    <citation type="submission" date="2022-01" db="EMBL/GenBank/DDBJ databases">
        <title>Dethiosulfovibrio faecalis sp. nov., a novel proteolytic, non-sulfur-reducing bacterium isolated from a marine aquaculture solid waste bioreactor.</title>
        <authorList>
            <person name="Grabowski S."/>
            <person name="Apolinario E."/>
            <person name="Schneider N."/>
            <person name="Marshall C.W."/>
            <person name="Sowers K.R."/>
        </authorList>
    </citation>
    <scope>NUCLEOTIDE SEQUENCE [LARGE SCALE GENOMIC DNA]</scope>
    <source>
        <strain evidence="4 5">DSM 12537</strain>
    </source>
</reference>
<dbReference type="InterPro" id="IPR002880">
    <property type="entry name" value="Pyrv_Fd/Flavodoxin_OxRdtase_N"/>
</dbReference>
<keyword evidence="5" id="KW-1185">Reference proteome</keyword>
<dbReference type="Pfam" id="PF01558">
    <property type="entry name" value="POR"/>
    <property type="match status" value="1"/>
</dbReference>
<dbReference type="CDD" id="cd07034">
    <property type="entry name" value="TPP_PYR_PFOR_IOR-alpha_like"/>
    <property type="match status" value="1"/>
</dbReference>
<keyword evidence="1" id="KW-0560">Oxidoreductase</keyword>
<evidence type="ECO:0000313" key="5">
    <source>
        <dbReference type="Proteomes" id="UP001200430"/>
    </source>
</evidence>